<accession>A0A4Q5LGH6</accession>
<comment type="caution">
    <text evidence="2">The sequence shown here is derived from an EMBL/GenBank/DDBJ whole genome shotgun (WGS) entry which is preliminary data.</text>
</comment>
<feature type="transmembrane region" description="Helical" evidence="1">
    <location>
        <begin position="6"/>
        <end position="25"/>
    </location>
</feature>
<keyword evidence="1" id="KW-1133">Transmembrane helix</keyword>
<dbReference type="RefSeq" id="WP_129919370.1">
    <property type="nucleotide sequence ID" value="NZ_SEWE01000002.1"/>
</dbReference>
<dbReference type="AlphaFoldDB" id="A0A4Q5LGH6"/>
<reference evidence="2 3" key="1">
    <citation type="submission" date="2019-02" db="EMBL/GenBank/DDBJ databases">
        <title>Bacterial novel species isolated from soil.</title>
        <authorList>
            <person name="Jung H.-Y."/>
        </authorList>
    </citation>
    <scope>NUCLEOTIDE SEQUENCE [LARGE SCALE GENOMIC DNA]</scope>
    <source>
        <strain evidence="2 3">1-3-3-3</strain>
    </source>
</reference>
<sequence length="168" mass="17799">MLNLLWSALNLGLLLGFLYLSFRAVHLLKQHVGLGAAAVFGIFLLTMGSKARSTATSAPPQNLMAGARPGAPLGDGSALYSVPLGFTTLQLVAEYYKTAGAVRPRGLYATVDGIGLGHRWQPLAGSLQPQGRQLRYSLALNHTWCLLGTPVFSSVSELEGLIPTAKPL</sequence>
<keyword evidence="1" id="KW-0812">Transmembrane</keyword>
<dbReference type="OrthoDB" id="1449062at2"/>
<evidence type="ECO:0000313" key="3">
    <source>
        <dbReference type="Proteomes" id="UP000294155"/>
    </source>
</evidence>
<keyword evidence="3" id="KW-1185">Reference proteome</keyword>
<gene>
    <name evidence="2" type="ORF">EWM57_01600</name>
</gene>
<organism evidence="2 3">
    <name type="scientific">Hymenobacter persicinus</name>
    <dbReference type="NCBI Taxonomy" id="2025506"/>
    <lineage>
        <taxon>Bacteria</taxon>
        <taxon>Pseudomonadati</taxon>
        <taxon>Bacteroidota</taxon>
        <taxon>Cytophagia</taxon>
        <taxon>Cytophagales</taxon>
        <taxon>Hymenobacteraceae</taxon>
        <taxon>Hymenobacter</taxon>
    </lineage>
</organism>
<dbReference type="Proteomes" id="UP000294155">
    <property type="component" value="Unassembled WGS sequence"/>
</dbReference>
<keyword evidence="1" id="KW-0472">Membrane</keyword>
<evidence type="ECO:0000256" key="1">
    <source>
        <dbReference type="SAM" id="Phobius"/>
    </source>
</evidence>
<name>A0A4Q5LGH6_9BACT</name>
<protein>
    <submittedName>
        <fullName evidence="2">Uncharacterized protein</fullName>
    </submittedName>
</protein>
<dbReference type="EMBL" id="SEWE01000002">
    <property type="protein sequence ID" value="RYU84410.1"/>
    <property type="molecule type" value="Genomic_DNA"/>
</dbReference>
<proteinExistence type="predicted"/>
<feature type="transmembrane region" description="Helical" evidence="1">
    <location>
        <begin position="32"/>
        <end position="49"/>
    </location>
</feature>
<evidence type="ECO:0000313" key="2">
    <source>
        <dbReference type="EMBL" id="RYU84410.1"/>
    </source>
</evidence>